<evidence type="ECO:0000313" key="1">
    <source>
        <dbReference type="EMBL" id="HHQ81025.1"/>
    </source>
</evidence>
<gene>
    <name evidence="1" type="ORF">ENM78_06225</name>
</gene>
<dbReference type="EMBL" id="DRZC01000080">
    <property type="protein sequence ID" value="HHQ81025.1"/>
    <property type="molecule type" value="Genomic_DNA"/>
</dbReference>
<organism evidence="1">
    <name type="scientific">Fervidicoccus fontis</name>
    <dbReference type="NCBI Taxonomy" id="683846"/>
    <lineage>
        <taxon>Archaea</taxon>
        <taxon>Thermoproteota</taxon>
        <taxon>Thermoprotei</taxon>
        <taxon>Fervidicoccales</taxon>
        <taxon>Fervidicoccaceae</taxon>
        <taxon>Fervidicoccus</taxon>
    </lineage>
</organism>
<reference evidence="1" key="1">
    <citation type="journal article" date="2020" name="mSystems">
        <title>Genome- and Community-Level Interaction Insights into Carbon Utilization and Element Cycling Functions of Hydrothermarchaeota in Hydrothermal Sediment.</title>
        <authorList>
            <person name="Zhou Z."/>
            <person name="Liu Y."/>
            <person name="Xu W."/>
            <person name="Pan J."/>
            <person name="Luo Z.H."/>
            <person name="Li M."/>
        </authorList>
    </citation>
    <scope>NUCLEOTIDE SEQUENCE [LARGE SCALE GENOMIC DNA]</scope>
    <source>
        <strain evidence="1">SpSt-1116</strain>
    </source>
</reference>
<proteinExistence type="predicted"/>
<accession>A0A7J3ZLQ7</accession>
<sequence length="83" mass="9338">MSSKKVKLPVDTEIEEVAKALSELGARWATVARTCTDDTIEIEVIGRKGFVYLPCWIPKELREQIEKVLSLYGGEPGDQKLPY</sequence>
<comment type="caution">
    <text evidence="1">The sequence shown here is derived from an EMBL/GenBank/DDBJ whole genome shotgun (WGS) entry which is preliminary data.</text>
</comment>
<dbReference type="AlphaFoldDB" id="A0A7J3ZLQ7"/>
<name>A0A7J3ZLQ7_9CREN</name>
<protein>
    <submittedName>
        <fullName evidence="1">Uncharacterized protein</fullName>
    </submittedName>
</protein>